<dbReference type="InterPro" id="IPR016181">
    <property type="entry name" value="Acyl_CoA_acyltransferase"/>
</dbReference>
<dbReference type="Gene3D" id="3.40.630.30">
    <property type="match status" value="1"/>
</dbReference>
<name>A0A1R4JK49_9ACTN</name>
<evidence type="ECO:0000313" key="2">
    <source>
        <dbReference type="EMBL" id="SJN32379.1"/>
    </source>
</evidence>
<dbReference type="STRING" id="1255658.FM114_08060"/>
<keyword evidence="2" id="KW-0808">Transferase</keyword>
<dbReference type="AlphaFoldDB" id="A0A1R4JK49"/>
<accession>A0A1R4JK49</accession>
<gene>
    <name evidence="2" type="ORF">FM114_08060</name>
</gene>
<organism evidence="2 3">
    <name type="scientific">Luteococcus japonicus LSP_Lj1</name>
    <dbReference type="NCBI Taxonomy" id="1255658"/>
    <lineage>
        <taxon>Bacteria</taxon>
        <taxon>Bacillati</taxon>
        <taxon>Actinomycetota</taxon>
        <taxon>Actinomycetes</taxon>
        <taxon>Propionibacteriales</taxon>
        <taxon>Propionibacteriaceae</taxon>
        <taxon>Luteococcus</taxon>
    </lineage>
</organism>
<sequence>MDPFVEGSLEWSSLEESDLGQLAELRMALEYFDDPVQRLGLPELREHFHAPGANPGMDAVVGRDKGGTIVAYGWNRLHGSDVGEPQIWLDGGVHPAWRHQHIGRGIVEWQVARGQEWLDEAHAQDPAVCHVMLSRYVDEKFDGYARMIEGVGFTPRRWYFDMHAQFSDEWGHSQLPPVPPTDGIQLQPFHPELSEAVRRAHNEAFAEVPGVHAVSRAAWEHSMRRHAARPQWSWVATMAGEVVGYAMNCANVQDWDSLGYQEGWTDRLGVRPAWRGHNLGPALLIASMRSFLDAGLGGAGLGVDTINPEGALDLFESVGYESEEMVVLYGRELRADGASG</sequence>
<evidence type="ECO:0000259" key="1">
    <source>
        <dbReference type="PROSITE" id="PS51186"/>
    </source>
</evidence>
<dbReference type="Proteomes" id="UP000188342">
    <property type="component" value="Unassembled WGS sequence"/>
</dbReference>
<dbReference type="InterPro" id="IPR000182">
    <property type="entry name" value="GNAT_dom"/>
</dbReference>
<dbReference type="SUPFAM" id="SSF55729">
    <property type="entry name" value="Acyl-CoA N-acyltransferases (Nat)"/>
    <property type="match status" value="1"/>
</dbReference>
<dbReference type="GO" id="GO:0016747">
    <property type="term" value="F:acyltransferase activity, transferring groups other than amino-acyl groups"/>
    <property type="evidence" value="ECO:0007669"/>
    <property type="project" value="InterPro"/>
</dbReference>
<feature type="domain" description="N-acetyltransferase" evidence="1">
    <location>
        <begin position="184"/>
        <end position="340"/>
    </location>
</feature>
<dbReference type="PROSITE" id="PS51186">
    <property type="entry name" value="GNAT"/>
    <property type="match status" value="1"/>
</dbReference>
<keyword evidence="3" id="KW-1185">Reference proteome</keyword>
<dbReference type="Pfam" id="PF00583">
    <property type="entry name" value="Acetyltransf_1"/>
    <property type="match status" value="1"/>
</dbReference>
<dbReference type="EMBL" id="FUKQ01000032">
    <property type="protein sequence ID" value="SJN32379.1"/>
    <property type="molecule type" value="Genomic_DNA"/>
</dbReference>
<proteinExistence type="predicted"/>
<reference evidence="2 3" key="1">
    <citation type="submission" date="2017-02" db="EMBL/GenBank/DDBJ databases">
        <authorList>
            <person name="Peterson S.W."/>
        </authorList>
    </citation>
    <scope>NUCLEOTIDE SEQUENCE [LARGE SCALE GENOMIC DNA]</scope>
    <source>
        <strain evidence="2 3">LSP_Lj1</strain>
    </source>
</reference>
<dbReference type="RefSeq" id="WP_094764644.1">
    <property type="nucleotide sequence ID" value="NZ_FUKQ01000032.1"/>
</dbReference>
<protein>
    <submittedName>
        <fullName evidence="2">GCN5-related N-acetyltransferase</fullName>
    </submittedName>
</protein>
<evidence type="ECO:0000313" key="3">
    <source>
        <dbReference type="Proteomes" id="UP000188342"/>
    </source>
</evidence>
<dbReference type="OrthoDB" id="9799092at2"/>